<dbReference type="PROSITE" id="PS51186">
    <property type="entry name" value="GNAT"/>
    <property type="match status" value="2"/>
</dbReference>
<dbReference type="CDD" id="cd04301">
    <property type="entry name" value="NAT_SF"/>
    <property type="match status" value="1"/>
</dbReference>
<comment type="caution">
    <text evidence="4">The sequence shown here is derived from an EMBL/GenBank/DDBJ whole genome shotgun (WGS) entry which is preliminary data.</text>
</comment>
<reference evidence="4 5" key="1">
    <citation type="journal article" date="2019" name="Microorganisms">
        <title>Paenibacillus lutrae sp. nov., A Chitinolytic Species Isolated from A River Otter in Castril Natural Park, Granada, Spain.</title>
        <authorList>
            <person name="Rodriguez M."/>
            <person name="Reina J.C."/>
            <person name="Bejar V."/>
            <person name="Llamas I."/>
        </authorList>
    </citation>
    <scope>NUCLEOTIDE SEQUENCE [LARGE SCALE GENOMIC DNA]</scope>
    <source>
        <strain evidence="4 5">N10</strain>
    </source>
</reference>
<dbReference type="InterPro" id="IPR000182">
    <property type="entry name" value="GNAT_dom"/>
</dbReference>
<evidence type="ECO:0000256" key="2">
    <source>
        <dbReference type="ARBA" id="ARBA00023315"/>
    </source>
</evidence>
<evidence type="ECO:0000256" key="1">
    <source>
        <dbReference type="ARBA" id="ARBA00022679"/>
    </source>
</evidence>
<dbReference type="PANTHER" id="PTHR43420">
    <property type="entry name" value="ACETYLTRANSFERASE"/>
    <property type="match status" value="1"/>
</dbReference>
<dbReference type="RefSeq" id="WP_157338144.1">
    <property type="nucleotide sequence ID" value="NZ_RHLK01000014.1"/>
</dbReference>
<evidence type="ECO:0000313" key="4">
    <source>
        <dbReference type="EMBL" id="MVP01717.1"/>
    </source>
</evidence>
<dbReference type="EMBL" id="RHLK01000014">
    <property type="protein sequence ID" value="MVP01717.1"/>
    <property type="molecule type" value="Genomic_DNA"/>
</dbReference>
<dbReference type="AlphaFoldDB" id="A0A7X3K128"/>
<sequence>MADAISSRSSGFQDDISSINVEIRAIRGGLGQDYLRQLEILAEQCRKQEQLNVKLNWNMLKDRSLDRTDDFAAFHNGKLIAFLGLYSFQDSEIEGSGLVDPGYRRQGIFSRLLQLAARECAKREIPKMILICPRSSSAALGFVKKLSAYAFSEYVMKFAPDEGRDQPEPASSGARTVQLRQDYRQEADREIRTRPAQLSDTELLVRLNCDGFVMSEADSRTYVESTLNKSPGNYTRIVEMNGEAVGKLGIIVTGSEAYIVGFVISRGYRGRGIGRIILMETVDYIKRELKTGEVRLEVAVVNDHALGLYQSCGFHIADANDYYETPPEACLRDLAVRIYE</sequence>
<keyword evidence="2" id="KW-0012">Acyltransferase</keyword>
<feature type="domain" description="N-acetyltransferase" evidence="3">
    <location>
        <begin position="191"/>
        <end position="337"/>
    </location>
</feature>
<keyword evidence="1 4" id="KW-0808">Transferase</keyword>
<dbReference type="Gene3D" id="3.40.630.30">
    <property type="match status" value="2"/>
</dbReference>
<dbReference type="OrthoDB" id="7163760at2"/>
<feature type="domain" description="N-acetyltransferase" evidence="3">
    <location>
        <begin position="21"/>
        <end position="161"/>
    </location>
</feature>
<organism evidence="4 5">
    <name type="scientific">Paenibacillus lutrae</name>
    <dbReference type="NCBI Taxonomy" id="2078573"/>
    <lineage>
        <taxon>Bacteria</taxon>
        <taxon>Bacillati</taxon>
        <taxon>Bacillota</taxon>
        <taxon>Bacilli</taxon>
        <taxon>Bacillales</taxon>
        <taxon>Paenibacillaceae</taxon>
        <taxon>Paenibacillus</taxon>
    </lineage>
</organism>
<dbReference type="Proteomes" id="UP000490800">
    <property type="component" value="Unassembled WGS sequence"/>
</dbReference>
<dbReference type="InterPro" id="IPR050680">
    <property type="entry name" value="YpeA/RimI_acetyltransf"/>
</dbReference>
<dbReference type="Pfam" id="PF00583">
    <property type="entry name" value="Acetyltransf_1"/>
    <property type="match status" value="2"/>
</dbReference>
<gene>
    <name evidence="4" type="ORF">EDM21_19675</name>
</gene>
<dbReference type="GO" id="GO:0016747">
    <property type="term" value="F:acyltransferase activity, transferring groups other than amino-acyl groups"/>
    <property type="evidence" value="ECO:0007669"/>
    <property type="project" value="InterPro"/>
</dbReference>
<keyword evidence="5" id="KW-1185">Reference proteome</keyword>
<dbReference type="InterPro" id="IPR016181">
    <property type="entry name" value="Acyl_CoA_acyltransferase"/>
</dbReference>
<evidence type="ECO:0000313" key="5">
    <source>
        <dbReference type="Proteomes" id="UP000490800"/>
    </source>
</evidence>
<accession>A0A7X3K128</accession>
<proteinExistence type="predicted"/>
<dbReference type="SUPFAM" id="SSF55729">
    <property type="entry name" value="Acyl-CoA N-acyltransferases (Nat)"/>
    <property type="match status" value="2"/>
</dbReference>
<name>A0A7X3K128_9BACL</name>
<evidence type="ECO:0000259" key="3">
    <source>
        <dbReference type="PROSITE" id="PS51186"/>
    </source>
</evidence>
<protein>
    <submittedName>
        <fullName evidence="4">GNAT family N-acetyltransferase</fullName>
    </submittedName>
</protein>